<evidence type="ECO:0000256" key="1">
    <source>
        <dbReference type="SAM" id="MobiDB-lite"/>
    </source>
</evidence>
<evidence type="ECO:0000313" key="4">
    <source>
        <dbReference type="EMBL" id="MBS0027488.1"/>
    </source>
</evidence>
<feature type="chain" id="PRO_5047094367" evidence="2">
    <location>
        <begin position="32"/>
        <end position="254"/>
    </location>
</feature>
<keyword evidence="5" id="KW-1185">Reference proteome</keyword>
<protein>
    <submittedName>
        <fullName evidence="4">Peptidoglycan-binding protein</fullName>
    </submittedName>
</protein>
<dbReference type="InterPro" id="IPR036366">
    <property type="entry name" value="PGBDSf"/>
</dbReference>
<feature type="domain" description="Peptidoglycan binding-like" evidence="3">
    <location>
        <begin position="190"/>
        <end position="244"/>
    </location>
</feature>
<dbReference type="EMBL" id="JAGTXB010000003">
    <property type="protein sequence ID" value="MBS0027488.1"/>
    <property type="molecule type" value="Genomic_DNA"/>
</dbReference>
<reference evidence="4 5" key="1">
    <citation type="submission" date="2021-04" db="EMBL/GenBank/DDBJ databases">
        <title>Chitinophaga sp. nov., isolated from the rhizosphere soil.</title>
        <authorList>
            <person name="He S."/>
        </authorList>
    </citation>
    <scope>NUCLEOTIDE SEQUENCE [LARGE SCALE GENOMIC DNA]</scope>
    <source>
        <strain evidence="4 5">2R12</strain>
    </source>
</reference>
<feature type="compositionally biased region" description="Basic residues" evidence="1">
    <location>
        <begin position="80"/>
        <end position="89"/>
    </location>
</feature>
<accession>A0ABS5IX01</accession>
<dbReference type="Pfam" id="PF01471">
    <property type="entry name" value="PG_binding_1"/>
    <property type="match status" value="1"/>
</dbReference>
<feature type="signal peptide" evidence="2">
    <location>
        <begin position="1"/>
        <end position="31"/>
    </location>
</feature>
<feature type="compositionally biased region" description="Polar residues" evidence="1">
    <location>
        <begin position="135"/>
        <end position="166"/>
    </location>
</feature>
<sequence>MSKDKFGFQNLAKKSLAVIAAALSAFSQTKAEVFVNNLASDNDNNINYENIHKNVTKPKLVLKLNVANPENSFVLMHSSHSSHRSHSSHSSHSSHYSSSYSSGSSYTPAARSSYTQPSPSDNSSSSESPLKTSSITNTAGRNSGVSTGNSFYNRNTASSPTSNKLGNLSAIADSQHLKLGDRQLSKGCEGADVEMLQKILMTFKKDMYVTGYFGLQTEIIIIKFQQDNELRPNGIVDSKTLHALINKINGNSPK</sequence>
<feature type="region of interest" description="Disordered" evidence="1">
    <location>
        <begin position="77"/>
        <end position="166"/>
    </location>
</feature>
<gene>
    <name evidence="4" type="ORF">KE626_09235</name>
</gene>
<organism evidence="4 5">
    <name type="scientific">Chitinophaga hostae</name>
    <dbReference type="NCBI Taxonomy" id="2831022"/>
    <lineage>
        <taxon>Bacteria</taxon>
        <taxon>Pseudomonadati</taxon>
        <taxon>Bacteroidota</taxon>
        <taxon>Chitinophagia</taxon>
        <taxon>Chitinophagales</taxon>
        <taxon>Chitinophagaceae</taxon>
        <taxon>Chitinophaga</taxon>
    </lineage>
</organism>
<evidence type="ECO:0000259" key="3">
    <source>
        <dbReference type="Pfam" id="PF01471"/>
    </source>
</evidence>
<dbReference type="RefSeq" id="WP_211972578.1">
    <property type="nucleotide sequence ID" value="NZ_CBFHAM010000006.1"/>
</dbReference>
<comment type="caution">
    <text evidence="4">The sequence shown here is derived from an EMBL/GenBank/DDBJ whole genome shotgun (WGS) entry which is preliminary data.</text>
</comment>
<dbReference type="SUPFAM" id="SSF47090">
    <property type="entry name" value="PGBD-like"/>
    <property type="match status" value="1"/>
</dbReference>
<feature type="compositionally biased region" description="Low complexity" evidence="1">
    <location>
        <begin position="90"/>
        <end position="134"/>
    </location>
</feature>
<dbReference type="Proteomes" id="UP000676386">
    <property type="component" value="Unassembled WGS sequence"/>
</dbReference>
<dbReference type="Gene3D" id="1.10.101.10">
    <property type="entry name" value="PGBD-like superfamily/PGBD"/>
    <property type="match status" value="1"/>
</dbReference>
<dbReference type="InterPro" id="IPR036365">
    <property type="entry name" value="PGBD-like_sf"/>
</dbReference>
<name>A0ABS5IX01_9BACT</name>
<evidence type="ECO:0000256" key="2">
    <source>
        <dbReference type="SAM" id="SignalP"/>
    </source>
</evidence>
<keyword evidence="2" id="KW-0732">Signal</keyword>
<evidence type="ECO:0000313" key="5">
    <source>
        <dbReference type="Proteomes" id="UP000676386"/>
    </source>
</evidence>
<proteinExistence type="predicted"/>
<dbReference type="InterPro" id="IPR002477">
    <property type="entry name" value="Peptidoglycan-bd-like"/>
</dbReference>